<keyword evidence="9" id="KW-1185">Reference proteome</keyword>
<comment type="similarity">
    <text evidence="2">Belongs to the KHG/KDPG aldolase family.</text>
</comment>
<reference evidence="7" key="2">
    <citation type="submission" date="2022-10" db="EMBL/GenBank/DDBJ databases">
        <title>Comparative genomic analysis and in-vitro probiotic properties of the potential probiotic L. chiayiensis AACE 3.</title>
        <authorList>
            <person name="Kang X."/>
        </authorList>
    </citation>
    <scope>NUCLEOTIDE SEQUENCE</scope>
    <source>
        <strain evidence="7">AACE 3</strain>
    </source>
</reference>
<dbReference type="InterPro" id="IPR013785">
    <property type="entry name" value="Aldolase_TIM"/>
</dbReference>
<evidence type="ECO:0000256" key="1">
    <source>
        <dbReference type="ARBA" id="ARBA00004761"/>
    </source>
</evidence>
<protein>
    <submittedName>
        <fullName evidence="6">Ketohydroxyglutarate aldolase</fullName>
    </submittedName>
</protein>
<dbReference type="Proteomes" id="UP001164790">
    <property type="component" value="Chromosome"/>
</dbReference>
<proteinExistence type="inferred from homology"/>
<name>A0A4Q1TZZ0_9LACO</name>
<evidence type="ECO:0000313" key="7">
    <source>
        <dbReference type="EMBL" id="UYN56859.1"/>
    </source>
</evidence>
<accession>A0A4Q1TZZ0</accession>
<reference evidence="6 8" key="1">
    <citation type="submission" date="2017-01" db="EMBL/GenBank/DDBJ databases">
        <title>Lactobacillus chiayiensis sp. nov., a lactic acid bacterium isolated from compost.</title>
        <authorList>
            <person name="Huang C.-H."/>
        </authorList>
    </citation>
    <scope>NUCLEOTIDE SEQUENCE [LARGE SCALE GENOMIC DNA]</scope>
    <source>
        <strain evidence="8">chh01</strain>
        <strain evidence="6">Chh01</strain>
    </source>
</reference>
<dbReference type="EMBL" id="MSSM01000016">
    <property type="protein sequence ID" value="RXT24716.1"/>
    <property type="molecule type" value="Genomic_DNA"/>
</dbReference>
<evidence type="ECO:0000256" key="3">
    <source>
        <dbReference type="ARBA" id="ARBA00011233"/>
    </source>
</evidence>
<keyword evidence="4" id="KW-0456">Lyase</keyword>
<evidence type="ECO:0000256" key="2">
    <source>
        <dbReference type="ARBA" id="ARBA00006906"/>
    </source>
</evidence>
<evidence type="ECO:0000256" key="5">
    <source>
        <dbReference type="ARBA" id="ARBA00023277"/>
    </source>
</evidence>
<dbReference type="Proteomes" id="UP000290475">
    <property type="component" value="Unassembled WGS sequence"/>
</dbReference>
<dbReference type="InterPro" id="IPR000887">
    <property type="entry name" value="Aldlse_KDPG_KHG"/>
</dbReference>
<evidence type="ECO:0000313" key="6">
    <source>
        <dbReference type="EMBL" id="RXT24716.1"/>
    </source>
</evidence>
<dbReference type="GO" id="GO:0016829">
    <property type="term" value="F:lyase activity"/>
    <property type="evidence" value="ECO:0007669"/>
    <property type="project" value="UniProtKB-KW"/>
</dbReference>
<dbReference type="PANTHER" id="PTHR30246:SF1">
    <property type="entry name" value="2-DEHYDRO-3-DEOXY-6-PHOSPHOGALACTONATE ALDOLASE-RELATED"/>
    <property type="match status" value="1"/>
</dbReference>
<dbReference type="PANTHER" id="PTHR30246">
    <property type="entry name" value="2-KETO-3-DEOXY-6-PHOSPHOGLUCONATE ALDOLASE"/>
    <property type="match status" value="1"/>
</dbReference>
<evidence type="ECO:0000256" key="4">
    <source>
        <dbReference type="ARBA" id="ARBA00023239"/>
    </source>
</evidence>
<dbReference type="Gene3D" id="3.20.20.70">
    <property type="entry name" value="Aldolase class I"/>
    <property type="match status" value="1"/>
</dbReference>
<dbReference type="SUPFAM" id="SSF51569">
    <property type="entry name" value="Aldolase"/>
    <property type="match status" value="1"/>
</dbReference>
<evidence type="ECO:0000313" key="8">
    <source>
        <dbReference type="Proteomes" id="UP000290475"/>
    </source>
</evidence>
<dbReference type="Pfam" id="PF01081">
    <property type="entry name" value="Aldolase"/>
    <property type="match status" value="1"/>
</dbReference>
<dbReference type="RefSeq" id="WP_129301853.1">
    <property type="nucleotide sequence ID" value="NZ_CP074378.1"/>
</dbReference>
<keyword evidence="5" id="KW-0119">Carbohydrate metabolism</keyword>
<dbReference type="EMBL" id="CP107523">
    <property type="protein sequence ID" value="UYN56859.1"/>
    <property type="molecule type" value="Genomic_DNA"/>
</dbReference>
<gene>
    <name evidence="6" type="ORF">BVJ53_07305</name>
    <name evidence="7" type="ORF">OFW50_01785</name>
</gene>
<comment type="subunit">
    <text evidence="3">Homotrimer.</text>
</comment>
<comment type="pathway">
    <text evidence="1">Carbohydrate acid metabolism.</text>
</comment>
<sequence length="211" mass="22441">MKKFDLMKKILDSGALAVVRAKPERVLEIAEGIVKGGIPVMEISYTNADAPEAIDLVHKQFGSSILVGAGTVNNGATAKDAIAHGAGFLYSPMFDREVMSLANEYQIPYAPGCSTVTEAVEAMRAGATFIKYFPYGGLLGPDVIKTIKTPIPEMPLLESGGVDASNVKQWFEAGVEVVGIGSALSKGSQDTIEVSARSIREEIDAFRSTKK</sequence>
<organism evidence="6 8">
    <name type="scientific">Lacticaseibacillus chiayiensis</name>
    <dbReference type="NCBI Taxonomy" id="2100821"/>
    <lineage>
        <taxon>Bacteria</taxon>
        <taxon>Bacillati</taxon>
        <taxon>Bacillota</taxon>
        <taxon>Bacilli</taxon>
        <taxon>Lactobacillales</taxon>
        <taxon>Lactobacillaceae</taxon>
        <taxon>Lacticaseibacillus</taxon>
    </lineage>
</organism>
<dbReference type="AlphaFoldDB" id="A0A4Q1TZZ0"/>
<evidence type="ECO:0000313" key="9">
    <source>
        <dbReference type="Proteomes" id="UP001164790"/>
    </source>
</evidence>
<dbReference type="CDD" id="cd00452">
    <property type="entry name" value="KDPG_aldolase"/>
    <property type="match status" value="1"/>
</dbReference>